<keyword evidence="3" id="KW-0288">FMN</keyword>
<evidence type="ECO:0000256" key="4">
    <source>
        <dbReference type="ARBA" id="ARBA00038054"/>
    </source>
</evidence>
<evidence type="ECO:0000259" key="5">
    <source>
        <dbReference type="Pfam" id="PF01613"/>
    </source>
</evidence>
<accession>A0A3R9L121</accession>
<name>A0A3R9L121_9VIBR</name>
<dbReference type="Proteomes" id="UP000269041">
    <property type="component" value="Unassembled WGS sequence"/>
</dbReference>
<keyword evidence="2" id="KW-0285">Flavoprotein</keyword>
<protein>
    <submittedName>
        <fullName evidence="6">Flavin reductase</fullName>
    </submittedName>
</protein>
<sequence>MNYDSHSIAMMEPKTRARFINSLSGFKSANLIGTCDLDGNENLAIVSSAFHLGATPPLMGMIIRPSSVERHTLENILATKCYTINSVTHEFLASAHQTSARYGKQESEFEKANLTPYYISEFNAPFVMESPLKLAMNLVEHQTLAINGTELLIGEIQHVLISDTAVMPDGYVDIEALDILTISGLDSYHITQRVGRLSYAKPDQKLHPLTKEGEPSSWDAFGLSDFDR</sequence>
<keyword evidence="7" id="KW-1185">Reference proteome</keyword>
<dbReference type="SUPFAM" id="SSF50475">
    <property type="entry name" value="FMN-binding split barrel"/>
    <property type="match status" value="1"/>
</dbReference>
<evidence type="ECO:0000313" key="6">
    <source>
        <dbReference type="EMBL" id="RSD30585.1"/>
    </source>
</evidence>
<feature type="domain" description="Flavin reductase like" evidence="5">
    <location>
        <begin position="25"/>
        <end position="164"/>
    </location>
</feature>
<dbReference type="GO" id="GO:0010181">
    <property type="term" value="F:FMN binding"/>
    <property type="evidence" value="ECO:0007669"/>
    <property type="project" value="InterPro"/>
</dbReference>
<dbReference type="RefSeq" id="WP_125322223.1">
    <property type="nucleotide sequence ID" value="NZ_AP024890.1"/>
</dbReference>
<proteinExistence type="inferred from homology"/>
<dbReference type="PANTHER" id="PTHR33798:SF5">
    <property type="entry name" value="FLAVIN REDUCTASE LIKE DOMAIN-CONTAINING PROTEIN"/>
    <property type="match status" value="1"/>
</dbReference>
<reference evidence="6 7" key="1">
    <citation type="submission" date="2018-12" db="EMBL/GenBank/DDBJ databases">
        <title>Genomic taxonomy of the Vibrionaceae family.</title>
        <authorList>
            <person name="Gomez-Gil B."/>
            <person name="Enciso-Ibarra K."/>
        </authorList>
    </citation>
    <scope>NUCLEOTIDE SEQUENCE [LARGE SCALE GENOMIC DNA]</scope>
    <source>
        <strain evidence="6 7">CAIM 594</strain>
    </source>
</reference>
<dbReference type="AlphaFoldDB" id="A0A3R9L121"/>
<dbReference type="Pfam" id="PF01613">
    <property type="entry name" value="Flavin_Reduct"/>
    <property type="match status" value="1"/>
</dbReference>
<organism evidence="6 7">
    <name type="scientific">Vibrio pectenicida</name>
    <dbReference type="NCBI Taxonomy" id="62763"/>
    <lineage>
        <taxon>Bacteria</taxon>
        <taxon>Pseudomonadati</taxon>
        <taxon>Pseudomonadota</taxon>
        <taxon>Gammaproteobacteria</taxon>
        <taxon>Vibrionales</taxon>
        <taxon>Vibrionaceae</taxon>
        <taxon>Vibrio</taxon>
    </lineage>
</organism>
<evidence type="ECO:0000256" key="1">
    <source>
        <dbReference type="ARBA" id="ARBA00001917"/>
    </source>
</evidence>
<dbReference type="PANTHER" id="PTHR33798">
    <property type="entry name" value="FLAVOPROTEIN OXYGENASE"/>
    <property type="match status" value="1"/>
</dbReference>
<dbReference type="InterPro" id="IPR012349">
    <property type="entry name" value="Split_barrel_FMN-bd"/>
</dbReference>
<dbReference type="OrthoDB" id="5293996at2"/>
<dbReference type="GO" id="GO:0016646">
    <property type="term" value="F:oxidoreductase activity, acting on the CH-NH group of donors, NAD or NADP as acceptor"/>
    <property type="evidence" value="ECO:0007669"/>
    <property type="project" value="UniProtKB-ARBA"/>
</dbReference>
<dbReference type="InterPro" id="IPR002563">
    <property type="entry name" value="Flavin_Rdtase-like_dom"/>
</dbReference>
<evidence type="ECO:0000256" key="2">
    <source>
        <dbReference type="ARBA" id="ARBA00022630"/>
    </source>
</evidence>
<dbReference type="Gene3D" id="2.30.110.10">
    <property type="entry name" value="Electron Transport, Fmn-binding Protein, Chain A"/>
    <property type="match status" value="1"/>
</dbReference>
<comment type="caution">
    <text evidence="6">The sequence shown here is derived from an EMBL/GenBank/DDBJ whole genome shotgun (WGS) entry which is preliminary data.</text>
</comment>
<evidence type="ECO:0000313" key="7">
    <source>
        <dbReference type="Proteomes" id="UP000269041"/>
    </source>
</evidence>
<comment type="similarity">
    <text evidence="4">Belongs to the flavoredoxin family.</text>
</comment>
<comment type="cofactor">
    <cofactor evidence="1">
        <name>FMN</name>
        <dbReference type="ChEBI" id="CHEBI:58210"/>
    </cofactor>
</comment>
<gene>
    <name evidence="6" type="ORF">EJA03_13250</name>
</gene>
<dbReference type="EMBL" id="RSFA01000061">
    <property type="protein sequence ID" value="RSD30585.1"/>
    <property type="molecule type" value="Genomic_DNA"/>
</dbReference>
<evidence type="ECO:0000256" key="3">
    <source>
        <dbReference type="ARBA" id="ARBA00022643"/>
    </source>
</evidence>